<dbReference type="AlphaFoldDB" id="A0AAQ3TI70"/>
<feature type="region of interest" description="Disordered" evidence="1">
    <location>
        <begin position="1"/>
        <end position="22"/>
    </location>
</feature>
<keyword evidence="3" id="KW-1185">Reference proteome</keyword>
<accession>A0AAQ3TI70</accession>
<organism evidence="2 3">
    <name type="scientific">Paspalum notatum var. saurae</name>
    <dbReference type="NCBI Taxonomy" id="547442"/>
    <lineage>
        <taxon>Eukaryota</taxon>
        <taxon>Viridiplantae</taxon>
        <taxon>Streptophyta</taxon>
        <taxon>Embryophyta</taxon>
        <taxon>Tracheophyta</taxon>
        <taxon>Spermatophyta</taxon>
        <taxon>Magnoliopsida</taxon>
        <taxon>Liliopsida</taxon>
        <taxon>Poales</taxon>
        <taxon>Poaceae</taxon>
        <taxon>PACMAD clade</taxon>
        <taxon>Panicoideae</taxon>
        <taxon>Andropogonodae</taxon>
        <taxon>Paspaleae</taxon>
        <taxon>Paspalinae</taxon>
        <taxon>Paspalum</taxon>
    </lineage>
</organism>
<evidence type="ECO:0000313" key="2">
    <source>
        <dbReference type="EMBL" id="WVZ71927.1"/>
    </source>
</evidence>
<feature type="region of interest" description="Disordered" evidence="1">
    <location>
        <begin position="39"/>
        <end position="65"/>
    </location>
</feature>
<feature type="compositionally biased region" description="Polar residues" evidence="1">
    <location>
        <begin position="1"/>
        <end position="17"/>
    </location>
</feature>
<proteinExistence type="predicted"/>
<dbReference type="Proteomes" id="UP001341281">
    <property type="component" value="Chromosome 04"/>
</dbReference>
<evidence type="ECO:0000313" key="3">
    <source>
        <dbReference type="Proteomes" id="UP001341281"/>
    </source>
</evidence>
<reference evidence="2 3" key="1">
    <citation type="submission" date="2024-02" db="EMBL/GenBank/DDBJ databases">
        <title>High-quality chromosome-scale genome assembly of Pensacola bahiagrass (Paspalum notatum Flugge var. saurae).</title>
        <authorList>
            <person name="Vega J.M."/>
            <person name="Podio M."/>
            <person name="Orjuela J."/>
            <person name="Siena L.A."/>
            <person name="Pessino S.C."/>
            <person name="Combes M.C."/>
            <person name="Mariac C."/>
            <person name="Albertini E."/>
            <person name="Pupilli F."/>
            <person name="Ortiz J.P.A."/>
            <person name="Leblanc O."/>
        </authorList>
    </citation>
    <scope>NUCLEOTIDE SEQUENCE [LARGE SCALE GENOMIC DNA]</scope>
    <source>
        <strain evidence="2">R1</strain>
        <tissue evidence="2">Leaf</tissue>
    </source>
</reference>
<dbReference type="EMBL" id="CP144748">
    <property type="protein sequence ID" value="WVZ71927.1"/>
    <property type="molecule type" value="Genomic_DNA"/>
</dbReference>
<name>A0AAQ3TI70_PASNO</name>
<gene>
    <name evidence="2" type="ORF">U9M48_020455</name>
</gene>
<evidence type="ECO:0000256" key="1">
    <source>
        <dbReference type="SAM" id="MobiDB-lite"/>
    </source>
</evidence>
<protein>
    <submittedName>
        <fullName evidence="2">Uncharacterized protein</fullName>
    </submittedName>
</protein>
<sequence length="109" mass="12754">MSSVRGNRSDVSITEYEQQQRENIARNKEKFQALKFPIMTTMPQPSQPNKRRKKTHHTSAAAADCHNLRSRAQRNCNDIANVQNVSELKIMLYKFAQWYNQEEKGEGYH</sequence>